<keyword evidence="5 6" id="KW-0732">Signal</keyword>
<dbReference type="PROSITE" id="PS51257">
    <property type="entry name" value="PROKAR_LIPOPROTEIN"/>
    <property type="match status" value="1"/>
</dbReference>
<name>A0A1R3KQ08_9ROSI</name>
<dbReference type="STRING" id="93759.A0A1R3KQ08"/>
<comment type="caution">
    <text evidence="7">The sequence shown here is derived from an EMBL/GenBank/DDBJ whole genome shotgun (WGS) entry which is preliminary data.</text>
</comment>
<feature type="chain" id="PRO_5025074046" description="S-protein homolog" evidence="6">
    <location>
        <begin position="30"/>
        <end position="149"/>
    </location>
</feature>
<dbReference type="PANTHER" id="PTHR31232">
    <property type="match status" value="1"/>
</dbReference>
<keyword evidence="3 6" id="KW-0713">Self-incompatibility</keyword>
<evidence type="ECO:0000256" key="1">
    <source>
        <dbReference type="ARBA" id="ARBA00004613"/>
    </source>
</evidence>
<sequence length="149" mass="17437">MSYKNLLAPNFLCMFFLACWMSQTPAGFGEEVENRVIIRLHFQVHIVNGFADNAKPLVIHCRSKDDDLGEHTLWKGQEFRFEFGISWVKSTHFSCNFKWGLKKLDNISVFKHGIETWSCKATGLCFWKAAADGIYFSNNNQNWEKRFDW</sequence>
<dbReference type="Proteomes" id="UP000187203">
    <property type="component" value="Unassembled WGS sequence"/>
</dbReference>
<feature type="signal peptide" evidence="6">
    <location>
        <begin position="1"/>
        <end position="29"/>
    </location>
</feature>
<comment type="similarity">
    <text evidence="2 6">Belongs to the plant self-incompatibility (S1) protein family.</text>
</comment>
<protein>
    <recommendedName>
        <fullName evidence="6">S-protein homolog</fullName>
    </recommendedName>
</protein>
<dbReference type="Pfam" id="PF05938">
    <property type="entry name" value="Self-incomp_S1"/>
    <property type="match status" value="1"/>
</dbReference>
<dbReference type="InterPro" id="IPR010264">
    <property type="entry name" value="Self-incomp_S1"/>
</dbReference>
<proteinExistence type="inferred from homology"/>
<evidence type="ECO:0000256" key="4">
    <source>
        <dbReference type="ARBA" id="ARBA00022525"/>
    </source>
</evidence>
<evidence type="ECO:0000256" key="2">
    <source>
        <dbReference type="ARBA" id="ARBA00005581"/>
    </source>
</evidence>
<evidence type="ECO:0000313" key="7">
    <source>
        <dbReference type="EMBL" id="OMP09173.1"/>
    </source>
</evidence>
<dbReference type="PANTHER" id="PTHR31232:SF137">
    <property type="entry name" value="S-PROTEIN HOMOLOG"/>
    <property type="match status" value="1"/>
</dbReference>
<evidence type="ECO:0000313" key="8">
    <source>
        <dbReference type="Proteomes" id="UP000187203"/>
    </source>
</evidence>
<evidence type="ECO:0000256" key="3">
    <source>
        <dbReference type="ARBA" id="ARBA00022471"/>
    </source>
</evidence>
<keyword evidence="8" id="KW-1185">Reference proteome</keyword>
<dbReference type="AlphaFoldDB" id="A0A1R3KQ08"/>
<gene>
    <name evidence="7" type="ORF">COLO4_05736</name>
</gene>
<reference evidence="8" key="1">
    <citation type="submission" date="2013-09" db="EMBL/GenBank/DDBJ databases">
        <title>Corchorus olitorius genome sequencing.</title>
        <authorList>
            <person name="Alam M."/>
            <person name="Haque M.S."/>
            <person name="Islam M.S."/>
            <person name="Emdad E.M."/>
            <person name="Islam M.M."/>
            <person name="Ahmed B."/>
            <person name="Halim A."/>
            <person name="Hossen Q.M.M."/>
            <person name="Hossain M.Z."/>
            <person name="Ahmed R."/>
            <person name="Khan M.M."/>
            <person name="Islam R."/>
            <person name="Rashid M.M."/>
            <person name="Khan S.A."/>
            <person name="Rahman M.S."/>
            <person name="Alam M."/>
            <person name="Yahiya A.S."/>
            <person name="Khan M.S."/>
            <person name="Azam M.S."/>
            <person name="Haque T."/>
            <person name="Lashkar M.Z.H."/>
            <person name="Akhand A.I."/>
            <person name="Morshed G."/>
            <person name="Roy S."/>
            <person name="Uddin K.S."/>
            <person name="Rabeya T."/>
            <person name="Hossain A.S."/>
            <person name="Chowdhury A."/>
            <person name="Snigdha A.R."/>
            <person name="Mortoza M.S."/>
            <person name="Matin S.A."/>
            <person name="Hoque S.M.E."/>
            <person name="Islam M.K."/>
            <person name="Roy D.K."/>
            <person name="Haider R."/>
            <person name="Moosa M.M."/>
            <person name="Elias S.M."/>
            <person name="Hasan A.M."/>
            <person name="Jahan S."/>
            <person name="Shafiuddin M."/>
            <person name="Mahmood N."/>
            <person name="Shommy N.S."/>
        </authorList>
    </citation>
    <scope>NUCLEOTIDE SEQUENCE [LARGE SCALE GENOMIC DNA]</scope>
    <source>
        <strain evidence="8">cv. O-4</strain>
    </source>
</reference>
<comment type="subcellular location">
    <subcellularLocation>
        <location evidence="1 6">Secreted</location>
    </subcellularLocation>
</comment>
<accession>A0A1R3KQ08</accession>
<dbReference type="GO" id="GO:0060320">
    <property type="term" value="P:rejection of self pollen"/>
    <property type="evidence" value="ECO:0007669"/>
    <property type="project" value="UniProtKB-KW"/>
</dbReference>
<evidence type="ECO:0000256" key="6">
    <source>
        <dbReference type="RuleBase" id="RU367044"/>
    </source>
</evidence>
<dbReference type="OrthoDB" id="1848419at2759"/>
<dbReference type="EMBL" id="AWUE01012443">
    <property type="protein sequence ID" value="OMP09173.1"/>
    <property type="molecule type" value="Genomic_DNA"/>
</dbReference>
<organism evidence="7 8">
    <name type="scientific">Corchorus olitorius</name>
    <dbReference type="NCBI Taxonomy" id="93759"/>
    <lineage>
        <taxon>Eukaryota</taxon>
        <taxon>Viridiplantae</taxon>
        <taxon>Streptophyta</taxon>
        <taxon>Embryophyta</taxon>
        <taxon>Tracheophyta</taxon>
        <taxon>Spermatophyta</taxon>
        <taxon>Magnoliopsida</taxon>
        <taxon>eudicotyledons</taxon>
        <taxon>Gunneridae</taxon>
        <taxon>Pentapetalae</taxon>
        <taxon>rosids</taxon>
        <taxon>malvids</taxon>
        <taxon>Malvales</taxon>
        <taxon>Malvaceae</taxon>
        <taxon>Grewioideae</taxon>
        <taxon>Apeibeae</taxon>
        <taxon>Corchorus</taxon>
    </lineage>
</organism>
<dbReference type="GO" id="GO:0005576">
    <property type="term" value="C:extracellular region"/>
    <property type="evidence" value="ECO:0007669"/>
    <property type="project" value="UniProtKB-SubCell"/>
</dbReference>
<keyword evidence="4 6" id="KW-0964">Secreted</keyword>
<evidence type="ECO:0000256" key="5">
    <source>
        <dbReference type="ARBA" id="ARBA00022729"/>
    </source>
</evidence>